<evidence type="ECO:0000313" key="2">
    <source>
        <dbReference type="Proteomes" id="UP000499080"/>
    </source>
</evidence>
<dbReference type="AlphaFoldDB" id="A0A4Y2JNQ0"/>
<sequence length="138" mass="15771">MTCLSDRISSWCDEGEQPHGSDLVQIRRIRKKKTDGRPALCLWRTLPVSMNNVYQTRIVSRNGGSLPYFPYECLPKISHICIMVFMSGIRYGLSVKSNISDTYHWLKVRALQILACSAMKLEFVTIPVSNVQKCCTRI</sequence>
<dbReference type="EMBL" id="BGPR01003648">
    <property type="protein sequence ID" value="GBM90756.1"/>
    <property type="molecule type" value="Genomic_DNA"/>
</dbReference>
<proteinExistence type="predicted"/>
<evidence type="ECO:0000313" key="1">
    <source>
        <dbReference type="EMBL" id="GBM90756.1"/>
    </source>
</evidence>
<dbReference type="Proteomes" id="UP000499080">
    <property type="component" value="Unassembled WGS sequence"/>
</dbReference>
<protein>
    <submittedName>
        <fullName evidence="1">Uncharacterized protein</fullName>
    </submittedName>
</protein>
<name>A0A4Y2JNQ0_ARAVE</name>
<comment type="caution">
    <text evidence="1">The sequence shown here is derived from an EMBL/GenBank/DDBJ whole genome shotgun (WGS) entry which is preliminary data.</text>
</comment>
<keyword evidence="2" id="KW-1185">Reference proteome</keyword>
<reference evidence="1 2" key="1">
    <citation type="journal article" date="2019" name="Sci. Rep.">
        <title>Orb-weaving spider Araneus ventricosus genome elucidates the spidroin gene catalogue.</title>
        <authorList>
            <person name="Kono N."/>
            <person name="Nakamura H."/>
            <person name="Ohtoshi R."/>
            <person name="Moran D.A.P."/>
            <person name="Shinohara A."/>
            <person name="Yoshida Y."/>
            <person name="Fujiwara M."/>
            <person name="Mori M."/>
            <person name="Tomita M."/>
            <person name="Arakawa K."/>
        </authorList>
    </citation>
    <scope>NUCLEOTIDE SEQUENCE [LARGE SCALE GENOMIC DNA]</scope>
</reference>
<organism evidence="1 2">
    <name type="scientific">Araneus ventricosus</name>
    <name type="common">Orbweaver spider</name>
    <name type="synonym">Epeira ventricosa</name>
    <dbReference type="NCBI Taxonomy" id="182803"/>
    <lineage>
        <taxon>Eukaryota</taxon>
        <taxon>Metazoa</taxon>
        <taxon>Ecdysozoa</taxon>
        <taxon>Arthropoda</taxon>
        <taxon>Chelicerata</taxon>
        <taxon>Arachnida</taxon>
        <taxon>Araneae</taxon>
        <taxon>Araneomorphae</taxon>
        <taxon>Entelegynae</taxon>
        <taxon>Araneoidea</taxon>
        <taxon>Araneidae</taxon>
        <taxon>Araneus</taxon>
    </lineage>
</organism>
<accession>A0A4Y2JNQ0</accession>
<gene>
    <name evidence="1" type="ORF">AVEN_139151_1</name>
</gene>